<dbReference type="AlphaFoldDB" id="A0A3B3Z9D9"/>
<dbReference type="PANTHER" id="PTHR13817">
    <property type="entry name" value="TITIN"/>
    <property type="match status" value="1"/>
</dbReference>
<keyword evidence="1" id="KW-0677">Repeat</keyword>
<dbReference type="SUPFAM" id="SSF49265">
    <property type="entry name" value="Fibronectin type III"/>
    <property type="match status" value="3"/>
</dbReference>
<name>A0A3B3Z9D9_9GOBI</name>
<evidence type="ECO:0000313" key="6">
    <source>
        <dbReference type="Proteomes" id="UP000261520"/>
    </source>
</evidence>
<dbReference type="FunFam" id="2.60.40.10:FF:000029">
    <property type="entry name" value="Myomesin 1"/>
    <property type="match status" value="2"/>
</dbReference>
<keyword evidence="6" id="KW-1185">Reference proteome</keyword>
<feature type="domain" description="Fibronectin type-III" evidence="4">
    <location>
        <begin position="435"/>
        <end position="528"/>
    </location>
</feature>
<dbReference type="Proteomes" id="UP000261520">
    <property type="component" value="Unplaced"/>
</dbReference>
<feature type="domain" description="Fibronectin type-III" evidence="4">
    <location>
        <begin position="534"/>
        <end position="633"/>
    </location>
</feature>
<dbReference type="InterPro" id="IPR003599">
    <property type="entry name" value="Ig_sub"/>
</dbReference>
<dbReference type="GO" id="GO:0003007">
    <property type="term" value="P:heart morphogenesis"/>
    <property type="evidence" value="ECO:0007669"/>
    <property type="project" value="UniProtKB-ARBA"/>
</dbReference>
<evidence type="ECO:0000256" key="2">
    <source>
        <dbReference type="ARBA" id="ARBA00023319"/>
    </source>
</evidence>
<dbReference type="Gene3D" id="2.60.40.10">
    <property type="entry name" value="Immunoglobulins"/>
    <property type="match status" value="10"/>
</dbReference>
<dbReference type="InterPro" id="IPR003961">
    <property type="entry name" value="FN3_dom"/>
</dbReference>
<protein>
    <submittedName>
        <fullName evidence="5">Uncharacterized protein</fullName>
    </submittedName>
</protein>
<dbReference type="Pfam" id="PF00041">
    <property type="entry name" value="fn3"/>
    <property type="match status" value="4"/>
</dbReference>
<dbReference type="InterPro" id="IPR013783">
    <property type="entry name" value="Ig-like_fold"/>
</dbReference>
<feature type="domain" description="Fibronectin type-III" evidence="4">
    <location>
        <begin position="636"/>
        <end position="737"/>
    </location>
</feature>
<dbReference type="Pfam" id="PF13927">
    <property type="entry name" value="Ig_3"/>
    <property type="match status" value="1"/>
</dbReference>
<dbReference type="InterPro" id="IPR036179">
    <property type="entry name" value="Ig-like_dom_sf"/>
</dbReference>
<reference evidence="5" key="2">
    <citation type="submission" date="2025-09" db="UniProtKB">
        <authorList>
            <consortium name="Ensembl"/>
        </authorList>
    </citation>
    <scope>IDENTIFICATION</scope>
</reference>
<feature type="domain" description="Fibronectin type-III" evidence="4">
    <location>
        <begin position="338"/>
        <end position="434"/>
    </location>
</feature>
<dbReference type="Pfam" id="PF07679">
    <property type="entry name" value="I-set"/>
    <property type="match status" value="2"/>
</dbReference>
<evidence type="ECO:0000256" key="1">
    <source>
        <dbReference type="ARBA" id="ARBA00022737"/>
    </source>
</evidence>
<dbReference type="InterPro" id="IPR013098">
    <property type="entry name" value="Ig_I-set"/>
</dbReference>
<dbReference type="Ensembl" id="ENSPMGT00000001225.1">
    <property type="protein sequence ID" value="ENSPMGP00000001159.1"/>
    <property type="gene ID" value="ENSPMGG00000000672.1"/>
</dbReference>
<proteinExistence type="predicted"/>
<dbReference type="SMART" id="SM00409">
    <property type="entry name" value="IG"/>
    <property type="match status" value="3"/>
</dbReference>
<dbReference type="InterPro" id="IPR050964">
    <property type="entry name" value="Striated_Muscle_Regulatory"/>
</dbReference>
<organism evidence="5 6">
    <name type="scientific">Periophthalmus magnuspinnatus</name>
    <dbReference type="NCBI Taxonomy" id="409849"/>
    <lineage>
        <taxon>Eukaryota</taxon>
        <taxon>Metazoa</taxon>
        <taxon>Chordata</taxon>
        <taxon>Craniata</taxon>
        <taxon>Vertebrata</taxon>
        <taxon>Euteleostomi</taxon>
        <taxon>Actinopterygii</taxon>
        <taxon>Neopterygii</taxon>
        <taxon>Teleostei</taxon>
        <taxon>Neoteleostei</taxon>
        <taxon>Acanthomorphata</taxon>
        <taxon>Gobiaria</taxon>
        <taxon>Gobiiformes</taxon>
        <taxon>Gobioidei</taxon>
        <taxon>Gobiidae</taxon>
        <taxon>Oxudercinae</taxon>
        <taxon>Periophthalmus</taxon>
    </lineage>
</organism>
<accession>A0A3B3Z9D9</accession>
<evidence type="ECO:0000259" key="3">
    <source>
        <dbReference type="PROSITE" id="PS50835"/>
    </source>
</evidence>
<dbReference type="PRINTS" id="PR00014">
    <property type="entry name" value="FNTYPEIII"/>
</dbReference>
<dbReference type="FunFam" id="2.60.40.10:FF:000107">
    <property type="entry name" value="Myosin, light chain kinase a"/>
    <property type="match status" value="1"/>
</dbReference>
<dbReference type="PANTHER" id="PTHR13817:SF151">
    <property type="entry name" value="TITIN"/>
    <property type="match status" value="1"/>
</dbReference>
<dbReference type="SMART" id="SM00408">
    <property type="entry name" value="IGc2"/>
    <property type="match status" value="3"/>
</dbReference>
<dbReference type="PROSITE" id="PS50853">
    <property type="entry name" value="FN3"/>
    <property type="match status" value="5"/>
</dbReference>
<dbReference type="CDD" id="cd00096">
    <property type="entry name" value="Ig"/>
    <property type="match status" value="1"/>
</dbReference>
<feature type="domain" description="Ig-like" evidence="3">
    <location>
        <begin position="1067"/>
        <end position="1142"/>
    </location>
</feature>
<dbReference type="CDD" id="cd00063">
    <property type="entry name" value="FN3"/>
    <property type="match status" value="5"/>
</dbReference>
<feature type="domain" description="Fibronectin type-III" evidence="4">
    <location>
        <begin position="210"/>
        <end position="305"/>
    </location>
</feature>
<sequence>MFIIYSFYICPLYYREIMRDMAQVEYRRTKRTLFGNECEKMDRKAPDFIIPLRSHTVWEGMRVVFTCTVQGYPPPRITWYKDGVPLRCPHHEWNYTPKLKHVPEAQFACAFSPTWVTEGETLTLQCIFTCPLLPFQQDVTWYRDGVQLEPSKTVAMKTDSDLATLTLEPMHKEHEGLYTVQLRTRSGTQEHSAFVYVKDAAATVPGGPASPLAVQVSDINKDYVFLTWQPPSADGSSPVEGYYVEKYELSEEQWTRCNAQIQKVCHFPVFGLKPGAYYQFRVCAVNKAGVGRPSKPTEPILTMDPQEADRKMVVSVDRGRTITVTKDELEGDVTAPFPPTNVHVCEGTDTYLVLSWSPPEPRGREPLTYHVERSLAGTNNWERASLDMVVSSPRFPVFDLVKGRKYCFRVRAVNKYGVSDPSAPKVLNGFIPPSPPHSLMPLRDTDTSVQLKWQEPEDKEDILGYYLYYSETGKQNWKTINNKPYTKTSFTVHGLKTGKEYVFRAKSVSRAGNSIYSEESPPITVKAAIRVPSAPSAIVLLLCTDSEMVVGWRAPAHSGGAPVRGYYLDKKEEGAEMWREVNEKAVPERKLKVSNLTSGNFYQFRVFAANMVGVGKPSEPSEPFLCEKWTMPEPGCPYDVQIKEIRDTSLVAVWAAPLYEGQGPIIGYILEVCQGDQSDEWTAINDQPISNIEIGVDDDGFICLTYAAEEINEETPGLWNKEYCEPIDESRAQTHSEKNRYALDSQEKMFNFKVRLQTEEHYSNFFGGSFKGVLCKIDFLALSTIKILILTLVYLSHMQVQCLLLTCPKYFSQSLFALQHRTITLDKAKGLVEIVFDPLSPEDQGSYTAQLRDGKAKNQFTLVFVDDCDVFKSKLQLHNFECNPKYHVILYMYPVFCFSGPHFEEYLSWSVTDECVLVIKCKARILIILCSFIIAMTTVCAALSAGPLSIECTEEGFRLFCSLKYYINYLKTSWLFKDKPIDQTRTRPGYSTQKVWIDVFNPTEKDQGKYTLEMFDGKETHKRHLNLSGQGKGGHSTNLIISFNIMNIKFGRAHVIKGLPDVVAIMEGKTLCLTCFVDGDPYPDIFWLRNDKRIASQGQFDITKEHKCTTITINNVTMQDSGKYSIFVENKYGSETVDVTVSVYKHGDKPPAHAVLMG</sequence>
<feature type="domain" description="Ig-like" evidence="3">
    <location>
        <begin position="97"/>
        <end position="196"/>
    </location>
</feature>
<dbReference type="GO" id="GO:0031430">
    <property type="term" value="C:M band"/>
    <property type="evidence" value="ECO:0007669"/>
    <property type="project" value="TreeGrafter"/>
</dbReference>
<dbReference type="InterPro" id="IPR007110">
    <property type="entry name" value="Ig-like_dom"/>
</dbReference>
<dbReference type="GO" id="GO:0045214">
    <property type="term" value="P:sarcomere organization"/>
    <property type="evidence" value="ECO:0007669"/>
    <property type="project" value="TreeGrafter"/>
</dbReference>
<keyword evidence="2" id="KW-0393">Immunoglobulin domain</keyword>
<dbReference type="SMART" id="SM00060">
    <property type="entry name" value="FN3"/>
    <property type="match status" value="5"/>
</dbReference>
<dbReference type="GO" id="GO:0055013">
    <property type="term" value="P:cardiac muscle cell development"/>
    <property type="evidence" value="ECO:0007669"/>
    <property type="project" value="UniProtKB-ARBA"/>
</dbReference>
<evidence type="ECO:0000259" key="4">
    <source>
        <dbReference type="PROSITE" id="PS50853"/>
    </source>
</evidence>
<dbReference type="PROSITE" id="PS50835">
    <property type="entry name" value="IG_LIKE"/>
    <property type="match status" value="3"/>
</dbReference>
<dbReference type="FunFam" id="2.60.40.10:FF:000192">
    <property type="entry name" value="Myomesin 1"/>
    <property type="match status" value="1"/>
</dbReference>
<dbReference type="FunFam" id="2.60.40.10:FF:000134">
    <property type="entry name" value="Myomesin 1"/>
    <property type="match status" value="1"/>
</dbReference>
<dbReference type="STRING" id="409849.ENSPMGP00000001159"/>
<dbReference type="SUPFAM" id="SSF48726">
    <property type="entry name" value="Immunoglobulin"/>
    <property type="match status" value="3"/>
</dbReference>
<evidence type="ECO:0000313" key="5">
    <source>
        <dbReference type="Ensembl" id="ENSPMGP00000001159.1"/>
    </source>
</evidence>
<dbReference type="InterPro" id="IPR036116">
    <property type="entry name" value="FN3_sf"/>
</dbReference>
<feature type="domain" description="Ig-like" evidence="3">
    <location>
        <begin position="46"/>
        <end position="83"/>
    </location>
</feature>
<reference evidence="5" key="1">
    <citation type="submission" date="2025-08" db="UniProtKB">
        <authorList>
            <consortium name="Ensembl"/>
        </authorList>
    </citation>
    <scope>IDENTIFICATION</scope>
</reference>
<dbReference type="InterPro" id="IPR003598">
    <property type="entry name" value="Ig_sub2"/>
</dbReference>